<dbReference type="KEGG" id="sre:PTSG_00800"/>
<dbReference type="InterPro" id="IPR043164">
    <property type="entry name" value="Ribosomal_uL10-like_insert_sf"/>
</dbReference>
<evidence type="ECO:0000256" key="4">
    <source>
        <dbReference type="ARBA" id="ARBA00022490"/>
    </source>
</evidence>
<dbReference type="STRING" id="946362.F2TXI5"/>
<dbReference type="eggNOG" id="KOG0816">
    <property type="taxonomic scope" value="Eukaryota"/>
</dbReference>
<dbReference type="InterPro" id="IPR043141">
    <property type="entry name" value="Ribosomal_uL10-like_sf"/>
</dbReference>
<comment type="subcellular location">
    <subcellularLocation>
        <location evidence="6">Cytoplasm</location>
    </subcellularLocation>
    <subcellularLocation>
        <location evidence="6">Nucleus</location>
        <location evidence="6">Nucleolus</location>
    </subcellularLocation>
</comment>
<dbReference type="OMA" id="LEWAENY"/>
<dbReference type="InterPro" id="IPR001790">
    <property type="entry name" value="Ribosomal_uL10"/>
</dbReference>
<evidence type="ECO:0000313" key="8">
    <source>
        <dbReference type="EMBL" id="EGD76094.1"/>
    </source>
</evidence>
<dbReference type="Proteomes" id="UP000007799">
    <property type="component" value="Unassembled WGS sequence"/>
</dbReference>
<dbReference type="GO" id="GO:0000956">
    <property type="term" value="P:nuclear-transcribed mRNA catabolic process"/>
    <property type="evidence" value="ECO:0007669"/>
    <property type="project" value="TreeGrafter"/>
</dbReference>
<dbReference type="SUPFAM" id="SSF160369">
    <property type="entry name" value="Ribosomal protein L10-like"/>
    <property type="match status" value="1"/>
</dbReference>
<dbReference type="InterPro" id="IPR051742">
    <property type="entry name" value="Ribosome_Assembly_uL10"/>
</dbReference>
<dbReference type="GO" id="GO:0000027">
    <property type="term" value="P:ribosomal large subunit assembly"/>
    <property type="evidence" value="ECO:0007669"/>
    <property type="project" value="InterPro"/>
</dbReference>
<dbReference type="InterPro" id="IPR033867">
    <property type="entry name" value="Mrt4"/>
</dbReference>
<dbReference type="AlphaFoldDB" id="F2TXI5"/>
<reference evidence="8" key="1">
    <citation type="submission" date="2009-08" db="EMBL/GenBank/DDBJ databases">
        <title>Annotation of Salpingoeca rosetta.</title>
        <authorList>
            <consortium name="The Broad Institute Genome Sequencing Platform"/>
            <person name="Russ C."/>
            <person name="Cuomo C."/>
            <person name="Burger G."/>
            <person name="Gray M.W."/>
            <person name="Holland P.W.H."/>
            <person name="King N."/>
            <person name="Lang F.B.F."/>
            <person name="Roger A.J."/>
            <person name="Ruiz-Trillo I."/>
            <person name="Young S.K."/>
            <person name="Zeng Q."/>
            <person name="Gargeya S."/>
            <person name="Alvarado L."/>
            <person name="Berlin A."/>
            <person name="Chapman S.B."/>
            <person name="Chen Z."/>
            <person name="Freedman E."/>
            <person name="Gellesch M."/>
            <person name="Goldberg J."/>
            <person name="Griggs A."/>
            <person name="Gujja S."/>
            <person name="Heilman E."/>
            <person name="Heiman D."/>
            <person name="Howarth C."/>
            <person name="Mehta T."/>
            <person name="Neiman D."/>
            <person name="Pearson M."/>
            <person name="Roberts A."/>
            <person name="Saif S."/>
            <person name="Shea T."/>
            <person name="Shenoy N."/>
            <person name="Sisk P."/>
            <person name="Stolte C."/>
            <person name="Sykes S."/>
            <person name="White J."/>
            <person name="Yandava C."/>
            <person name="Haas B."/>
            <person name="Nusbaum C."/>
            <person name="Birren B."/>
        </authorList>
    </citation>
    <scope>NUCLEOTIDE SEQUENCE [LARGE SCALE GENOMIC DNA]</scope>
    <source>
        <strain evidence="8">ATCC 50818</strain>
    </source>
</reference>
<dbReference type="GO" id="GO:0005730">
    <property type="term" value="C:nucleolus"/>
    <property type="evidence" value="ECO:0007669"/>
    <property type="project" value="UniProtKB-SubCell"/>
</dbReference>
<keyword evidence="5 6" id="KW-0539">Nucleus</keyword>
<dbReference type="EMBL" id="GL832956">
    <property type="protein sequence ID" value="EGD76094.1"/>
    <property type="molecule type" value="Genomic_DNA"/>
</dbReference>
<dbReference type="GO" id="GO:0003723">
    <property type="term" value="F:RNA binding"/>
    <property type="evidence" value="ECO:0007669"/>
    <property type="project" value="TreeGrafter"/>
</dbReference>
<comment type="similarity">
    <text evidence="2 6">Belongs to the universal ribosomal protein uL10 family.</text>
</comment>
<dbReference type="CDD" id="cd05796">
    <property type="entry name" value="Ribosomal_P0_like"/>
    <property type="match status" value="1"/>
</dbReference>
<dbReference type="FunFam" id="3.90.105.20:FF:000003">
    <property type="entry name" value="Ribosome assembly factor mrt4"/>
    <property type="match status" value="1"/>
</dbReference>
<gene>
    <name evidence="8" type="ORF">PTSG_00800</name>
</gene>
<dbReference type="InterPro" id="IPR040637">
    <property type="entry name" value="Ribosomal_uL10-like_insert"/>
</dbReference>
<name>F2TXI5_SALR5</name>
<comment type="function">
    <text evidence="1 6">Component of the ribosome assembly machinery. Nuclear paralog of the ribosomal protein P0, it binds pre-60S subunits at an early stage of assembly in the nucleolus, and is replaced by P0 in cytoplasmic pre-60S subunits and mature 80S ribosomes.</text>
</comment>
<evidence type="ECO:0000259" key="7">
    <source>
        <dbReference type="Pfam" id="PF17777"/>
    </source>
</evidence>
<dbReference type="Gene3D" id="3.90.105.20">
    <property type="match status" value="1"/>
</dbReference>
<proteinExistence type="inferred from homology"/>
<evidence type="ECO:0000313" key="9">
    <source>
        <dbReference type="Proteomes" id="UP000007799"/>
    </source>
</evidence>
<evidence type="ECO:0000256" key="2">
    <source>
        <dbReference type="ARBA" id="ARBA00008889"/>
    </source>
</evidence>
<organism evidence="9">
    <name type="scientific">Salpingoeca rosetta (strain ATCC 50818 / BSB-021)</name>
    <dbReference type="NCBI Taxonomy" id="946362"/>
    <lineage>
        <taxon>Eukaryota</taxon>
        <taxon>Choanoflagellata</taxon>
        <taxon>Craspedida</taxon>
        <taxon>Salpingoecidae</taxon>
        <taxon>Salpingoeca</taxon>
    </lineage>
</organism>
<dbReference type="FunCoup" id="F2TXI5">
    <property type="interactions" value="1128"/>
</dbReference>
<dbReference type="GO" id="GO:0030687">
    <property type="term" value="C:preribosome, large subunit precursor"/>
    <property type="evidence" value="ECO:0007669"/>
    <property type="project" value="TreeGrafter"/>
</dbReference>
<dbReference type="GO" id="GO:0005737">
    <property type="term" value="C:cytoplasm"/>
    <property type="evidence" value="ECO:0007669"/>
    <property type="project" value="UniProtKB-SubCell"/>
</dbReference>
<keyword evidence="4 6" id="KW-0963">Cytoplasm</keyword>
<dbReference type="Pfam" id="PF17777">
    <property type="entry name" value="RL10P_insert"/>
    <property type="match status" value="1"/>
</dbReference>
<dbReference type="GeneID" id="16078864"/>
<dbReference type="GO" id="GO:0006364">
    <property type="term" value="P:rRNA processing"/>
    <property type="evidence" value="ECO:0007669"/>
    <property type="project" value="TreeGrafter"/>
</dbReference>
<dbReference type="InParanoid" id="F2TXI5"/>
<feature type="domain" description="Large ribosomal subunit protein uL10-like insertion" evidence="7">
    <location>
        <begin position="125"/>
        <end position="194"/>
    </location>
</feature>
<comment type="subunit">
    <text evidence="3 6">Associates with the pre-60S ribosomal particle.</text>
</comment>
<protein>
    <recommendedName>
        <fullName evidence="6">Ribosome assembly factor mrt4</fullName>
    </recommendedName>
</protein>
<keyword evidence="9" id="KW-1185">Reference proteome</keyword>
<dbReference type="Gene3D" id="3.30.70.1730">
    <property type="match status" value="1"/>
</dbReference>
<dbReference type="PANTHER" id="PTHR45841">
    <property type="entry name" value="MRNA TURNOVER PROTEIN 4 MRTO4"/>
    <property type="match status" value="1"/>
</dbReference>
<evidence type="ECO:0000256" key="6">
    <source>
        <dbReference type="RuleBase" id="RU364039"/>
    </source>
</evidence>
<accession>F2TXI5</accession>
<sequence length="216" mass="24830">MPKSKRAKVVSLTQTDRKGLQTKKALVQQIHDACDEFARVFIFSVENMRNAKLKEVRTGWRDSRFFFGKNKVMSIAFGLDPESEYRTNMHEISKRLSGNVGVLFTNRPREDVEKWFKTYEVKDYARAGNPSTQAVRLMAGPLPQFSHALEPQLRKLGLPTSLKRGIVTLEKDYTICEKGVTLSPEQARLLKLFEHPMATFRINLLAVYDEEAVQDY</sequence>
<dbReference type="FunFam" id="3.30.70.1730:FF:000005">
    <property type="entry name" value="Ribosome assembly factor mrt4"/>
    <property type="match status" value="1"/>
</dbReference>
<evidence type="ECO:0000256" key="3">
    <source>
        <dbReference type="ARBA" id="ARBA00011117"/>
    </source>
</evidence>
<evidence type="ECO:0000256" key="1">
    <source>
        <dbReference type="ARBA" id="ARBA00004046"/>
    </source>
</evidence>
<dbReference type="PANTHER" id="PTHR45841:SF1">
    <property type="entry name" value="MRNA TURNOVER PROTEIN 4 HOMOLOG"/>
    <property type="match status" value="1"/>
</dbReference>
<evidence type="ECO:0000256" key="5">
    <source>
        <dbReference type="ARBA" id="ARBA00023242"/>
    </source>
</evidence>
<dbReference type="Pfam" id="PF00466">
    <property type="entry name" value="Ribosomal_L10"/>
    <property type="match status" value="1"/>
</dbReference>
<dbReference type="OrthoDB" id="10262308at2759"/>
<dbReference type="RefSeq" id="XP_004998269.1">
    <property type="nucleotide sequence ID" value="XM_004998212.1"/>
</dbReference>
<keyword evidence="6" id="KW-0690">Ribosome biogenesis</keyword>